<feature type="compositionally biased region" description="Low complexity" evidence="1">
    <location>
        <begin position="140"/>
        <end position="165"/>
    </location>
</feature>
<keyword evidence="4" id="KW-1185">Reference proteome</keyword>
<feature type="transmembrane region" description="Helical" evidence="2">
    <location>
        <begin position="613"/>
        <end position="633"/>
    </location>
</feature>
<gene>
    <name evidence="3" type="ORF">BJ554DRAFT_7314</name>
</gene>
<keyword evidence="2" id="KW-0472">Membrane</keyword>
<feature type="compositionally biased region" description="Basic and acidic residues" evidence="1">
    <location>
        <begin position="269"/>
        <end position="290"/>
    </location>
</feature>
<feature type="compositionally biased region" description="Pro residues" evidence="1">
    <location>
        <begin position="258"/>
        <end position="267"/>
    </location>
</feature>
<feature type="compositionally biased region" description="Low complexity" evidence="1">
    <location>
        <begin position="103"/>
        <end position="132"/>
    </location>
</feature>
<feature type="compositionally biased region" description="Basic and acidic residues" evidence="1">
    <location>
        <begin position="453"/>
        <end position="471"/>
    </location>
</feature>
<reference evidence="3 4" key="1">
    <citation type="journal article" name="Sci. Rep.">
        <title>Genome-scale phylogenetic analyses confirm Olpidium as the closest living zoosporic fungus to the non-flagellated, terrestrial fungi.</title>
        <authorList>
            <person name="Chang Y."/>
            <person name="Rochon D."/>
            <person name="Sekimoto S."/>
            <person name="Wang Y."/>
            <person name="Chovatia M."/>
            <person name="Sandor L."/>
            <person name="Salamov A."/>
            <person name="Grigoriev I.V."/>
            <person name="Stajich J.E."/>
            <person name="Spatafora J.W."/>
        </authorList>
    </citation>
    <scope>NUCLEOTIDE SEQUENCE [LARGE SCALE GENOMIC DNA]</scope>
    <source>
        <strain evidence="3">S191</strain>
    </source>
</reference>
<keyword evidence="2" id="KW-0812">Transmembrane</keyword>
<dbReference type="EMBL" id="JAEFCI010004955">
    <property type="protein sequence ID" value="KAG5460612.1"/>
    <property type="molecule type" value="Genomic_DNA"/>
</dbReference>
<evidence type="ECO:0000256" key="1">
    <source>
        <dbReference type="SAM" id="MobiDB-lite"/>
    </source>
</evidence>
<keyword evidence="2" id="KW-1133">Transmembrane helix</keyword>
<feature type="transmembrane region" description="Helical" evidence="2">
    <location>
        <begin position="577"/>
        <end position="593"/>
    </location>
</feature>
<feature type="region of interest" description="Disordered" evidence="1">
    <location>
        <begin position="1"/>
        <end position="190"/>
    </location>
</feature>
<evidence type="ECO:0000313" key="3">
    <source>
        <dbReference type="EMBL" id="KAG5460612.1"/>
    </source>
</evidence>
<feature type="compositionally biased region" description="Basic and acidic residues" evidence="1">
    <location>
        <begin position="20"/>
        <end position="49"/>
    </location>
</feature>
<evidence type="ECO:0000313" key="4">
    <source>
        <dbReference type="Proteomes" id="UP000673691"/>
    </source>
</evidence>
<comment type="caution">
    <text evidence="3">The sequence shown here is derived from an EMBL/GenBank/DDBJ whole genome shotgun (WGS) entry which is preliminary data.</text>
</comment>
<organism evidence="3 4">
    <name type="scientific">Olpidium bornovanus</name>
    <dbReference type="NCBI Taxonomy" id="278681"/>
    <lineage>
        <taxon>Eukaryota</taxon>
        <taxon>Fungi</taxon>
        <taxon>Fungi incertae sedis</taxon>
        <taxon>Olpidiomycota</taxon>
        <taxon>Olpidiomycotina</taxon>
        <taxon>Olpidiomycetes</taxon>
        <taxon>Olpidiales</taxon>
        <taxon>Olpidiaceae</taxon>
        <taxon>Olpidium</taxon>
    </lineage>
</organism>
<evidence type="ECO:0000256" key="2">
    <source>
        <dbReference type="SAM" id="Phobius"/>
    </source>
</evidence>
<protein>
    <submittedName>
        <fullName evidence="3">Uncharacterized protein</fullName>
    </submittedName>
</protein>
<feature type="region of interest" description="Disordered" evidence="1">
    <location>
        <begin position="226"/>
        <end position="321"/>
    </location>
</feature>
<accession>A0A8H8DJY6</accession>
<feature type="compositionally biased region" description="Low complexity" evidence="1">
    <location>
        <begin position="415"/>
        <end position="446"/>
    </location>
</feature>
<feature type="region of interest" description="Disordered" evidence="1">
    <location>
        <begin position="337"/>
        <end position="471"/>
    </location>
</feature>
<proteinExistence type="predicted"/>
<name>A0A8H8DJY6_9FUNG</name>
<dbReference type="Proteomes" id="UP000673691">
    <property type="component" value="Unassembled WGS sequence"/>
</dbReference>
<feature type="transmembrane region" description="Helical" evidence="2">
    <location>
        <begin position="193"/>
        <end position="218"/>
    </location>
</feature>
<dbReference type="AlphaFoldDB" id="A0A8H8DJY6"/>
<sequence length="634" mass="68205">MDDDGDRRAHLASQRPHRPPPHDSPDDPRRRARPLDGGDDRAPDPDRRGSRPGKPDPSALTRQPAPSGAPRVASADRSPADRPEPEPLPEPDSRAPPPHAAPHELPAQIPLSLFPSAAAGPPAPLAVAAFPSGSGGAGAGDASRPPCPPGEESGCPGDGPCDSGPACSPQPNDPQAPCAGGAQCLPGPAPDSAGAAAVIAVVAVAGALALAAVAYAGYRWRRRVRARRRVPWDSSDPEKKIRRLSAAERPTSLRDHPPPGFGVPPPGDLRLHADANGRRASERSVERGGRPEPAPDAPFARRPSRTGSSFSACCPPEEVEGGDLSYEEYSRLKTAWASSASGGKVGDDRSSGPPGASSEADGGFRPMPPSRNLEEEADRGGQPGRRTPPAAPPDAPRVLRNGGEHFRIPGLIDTSAARPRARPAPASLAAEEAPVSAEPPSAAPARFTPPRPSEADYRDSRDDFPAARRTSDKLLAARRPFDDYYYDGDDDRARDLKCASRRPEQDDEEERDPFRGALETPKKMGFGVVLRRVGFLLFSFSSFRAADPLFSAFPGPPPRPHSQIPSIPSNLRRSSRFGFFFIFEFFLLTFYFLCAEEFDLVRPFRFLRGIHTWHFRIIFFPSRFFFFCVVESIC</sequence>
<feature type="compositionally biased region" description="Pro residues" evidence="1">
    <location>
        <begin position="86"/>
        <end position="100"/>
    </location>
</feature>